<keyword evidence="7 8" id="KW-1133">Transmembrane helix</keyword>
<dbReference type="PANTHER" id="PTHR45436:SF5">
    <property type="entry name" value="SENSOR HISTIDINE KINASE TRCS"/>
    <property type="match status" value="1"/>
</dbReference>
<dbReference type="SMART" id="SM00387">
    <property type="entry name" value="HATPase_c"/>
    <property type="match status" value="1"/>
</dbReference>
<sequence length="417" mass="48565">MKLINLLTTWYILITMIALFLGGLLIFKKLESEIDFELGRELDRQIDAYAERIRDGAPADRLIYDKLEITEIPLDIPEEELYLRDTIAYHDPMNRAEKQLKASKSYKIDGKHYRISYYNIVVETEDITETVVITMVSVFLIQLLFLGFFTRIGSKKILRPFHQTLDQIRSFNFQKNEPLHLPKNAVAEFEKLNSFLEKMSQKLLNDYRQIKEFSENLSHEVQTPSAVIRGKLEHLMNEDISEKQALMIQAAYQSNEKINKIVRSLSMLAKLENEEFEAPEKIDLSPILHRVLDGMQELIELRSLVVSTQIQENSLVKIHPFIAEVLIQNLINNAIKHNIQGGQLRIELNEYSLRIENSGKLPDKDPEEFFDRFKKANSSSESIGLGLAIVKQICRRYTLRPQYRIENNLHVLMILFK</sequence>
<dbReference type="STRING" id="686796.SAMN04488104_104220"/>
<keyword evidence="3" id="KW-0597">Phosphoprotein</keyword>
<dbReference type="RefSeq" id="WP_087940864.1">
    <property type="nucleotide sequence ID" value="NZ_FNAC01000042.1"/>
</dbReference>
<keyword evidence="8" id="KW-0472">Membrane</keyword>
<evidence type="ECO:0000313" key="10">
    <source>
        <dbReference type="EMBL" id="SDD62538.1"/>
    </source>
</evidence>
<dbReference type="EMBL" id="FNAC01000042">
    <property type="protein sequence ID" value="SDD62538.1"/>
    <property type="molecule type" value="Genomic_DNA"/>
</dbReference>
<dbReference type="SUPFAM" id="SSF55874">
    <property type="entry name" value="ATPase domain of HSP90 chaperone/DNA topoisomerase II/histidine kinase"/>
    <property type="match status" value="1"/>
</dbReference>
<evidence type="ECO:0000256" key="5">
    <source>
        <dbReference type="ARBA" id="ARBA00022692"/>
    </source>
</evidence>
<accession>A0A1G6W9P1</accession>
<dbReference type="InterPro" id="IPR036097">
    <property type="entry name" value="HisK_dim/P_sf"/>
</dbReference>
<feature type="transmembrane region" description="Helical" evidence="8">
    <location>
        <begin position="7"/>
        <end position="27"/>
    </location>
</feature>
<dbReference type="Proteomes" id="UP000199060">
    <property type="component" value="Unassembled WGS sequence"/>
</dbReference>
<evidence type="ECO:0000256" key="4">
    <source>
        <dbReference type="ARBA" id="ARBA00022679"/>
    </source>
</evidence>
<evidence type="ECO:0000313" key="11">
    <source>
        <dbReference type="Proteomes" id="UP000199060"/>
    </source>
</evidence>
<keyword evidence="5 8" id="KW-0812">Transmembrane</keyword>
<dbReference type="CDD" id="cd00082">
    <property type="entry name" value="HisKA"/>
    <property type="match status" value="1"/>
</dbReference>
<feature type="domain" description="Histidine kinase" evidence="9">
    <location>
        <begin position="216"/>
        <end position="417"/>
    </location>
</feature>
<evidence type="ECO:0000256" key="3">
    <source>
        <dbReference type="ARBA" id="ARBA00022553"/>
    </source>
</evidence>
<reference evidence="11" key="1">
    <citation type="submission" date="2016-10" db="EMBL/GenBank/DDBJ databases">
        <authorList>
            <person name="Varghese N."/>
            <person name="Submissions S."/>
        </authorList>
    </citation>
    <scope>NUCLEOTIDE SEQUENCE [LARGE SCALE GENOMIC DNA]</scope>
    <source>
        <strain evidence="11">DSM 23095</strain>
    </source>
</reference>
<evidence type="ECO:0000256" key="2">
    <source>
        <dbReference type="ARBA" id="ARBA00012438"/>
    </source>
</evidence>
<comment type="catalytic activity">
    <reaction evidence="1">
        <text>ATP + protein L-histidine = ADP + protein N-phospho-L-histidine.</text>
        <dbReference type="EC" id="2.7.13.3"/>
    </reaction>
</comment>
<dbReference type="SMART" id="SM00388">
    <property type="entry name" value="HisKA"/>
    <property type="match status" value="1"/>
</dbReference>
<dbReference type="InterPro" id="IPR003661">
    <property type="entry name" value="HisK_dim/P_dom"/>
</dbReference>
<dbReference type="InterPro" id="IPR005467">
    <property type="entry name" value="His_kinase_dom"/>
</dbReference>
<dbReference type="Gene3D" id="1.10.287.130">
    <property type="match status" value="1"/>
</dbReference>
<evidence type="ECO:0000259" key="9">
    <source>
        <dbReference type="PROSITE" id="PS50109"/>
    </source>
</evidence>
<dbReference type="PROSITE" id="PS50109">
    <property type="entry name" value="HIS_KIN"/>
    <property type="match status" value="1"/>
</dbReference>
<dbReference type="EC" id="2.7.13.3" evidence="2"/>
<dbReference type="CDD" id="cd00075">
    <property type="entry name" value="HATPase"/>
    <property type="match status" value="1"/>
</dbReference>
<evidence type="ECO:0000256" key="1">
    <source>
        <dbReference type="ARBA" id="ARBA00000085"/>
    </source>
</evidence>
<keyword evidence="6 10" id="KW-0418">Kinase</keyword>
<dbReference type="GO" id="GO:0000155">
    <property type="term" value="F:phosphorelay sensor kinase activity"/>
    <property type="evidence" value="ECO:0007669"/>
    <property type="project" value="InterPro"/>
</dbReference>
<dbReference type="GO" id="GO:0005886">
    <property type="term" value="C:plasma membrane"/>
    <property type="evidence" value="ECO:0007669"/>
    <property type="project" value="TreeGrafter"/>
</dbReference>
<keyword evidence="4" id="KW-0808">Transferase</keyword>
<dbReference type="OrthoDB" id="1522504at2"/>
<gene>
    <name evidence="10" type="ORF">SAMN04488104_104220</name>
</gene>
<dbReference type="SUPFAM" id="SSF47384">
    <property type="entry name" value="Homodimeric domain of signal transducing histidine kinase"/>
    <property type="match status" value="1"/>
</dbReference>
<protein>
    <recommendedName>
        <fullName evidence="2">histidine kinase</fullName>
        <ecNumber evidence="2">2.7.13.3</ecNumber>
    </recommendedName>
</protein>
<evidence type="ECO:0000256" key="7">
    <source>
        <dbReference type="ARBA" id="ARBA00022989"/>
    </source>
</evidence>
<organism evidence="10 11">
    <name type="scientific">Algoriphagus faecimaris</name>
    <dbReference type="NCBI Taxonomy" id="686796"/>
    <lineage>
        <taxon>Bacteria</taxon>
        <taxon>Pseudomonadati</taxon>
        <taxon>Bacteroidota</taxon>
        <taxon>Cytophagia</taxon>
        <taxon>Cytophagales</taxon>
        <taxon>Cyclobacteriaceae</taxon>
        <taxon>Algoriphagus</taxon>
    </lineage>
</organism>
<keyword evidence="11" id="KW-1185">Reference proteome</keyword>
<dbReference type="PANTHER" id="PTHR45436">
    <property type="entry name" value="SENSOR HISTIDINE KINASE YKOH"/>
    <property type="match status" value="1"/>
</dbReference>
<dbReference type="InterPro" id="IPR003594">
    <property type="entry name" value="HATPase_dom"/>
</dbReference>
<evidence type="ECO:0000256" key="8">
    <source>
        <dbReference type="SAM" id="Phobius"/>
    </source>
</evidence>
<evidence type="ECO:0000256" key="6">
    <source>
        <dbReference type="ARBA" id="ARBA00022777"/>
    </source>
</evidence>
<dbReference type="Pfam" id="PF00512">
    <property type="entry name" value="HisKA"/>
    <property type="match status" value="1"/>
</dbReference>
<dbReference type="Pfam" id="PF02518">
    <property type="entry name" value="HATPase_c"/>
    <property type="match status" value="1"/>
</dbReference>
<proteinExistence type="predicted"/>
<name>A0A1G6W9P1_9BACT</name>
<dbReference type="AlphaFoldDB" id="A0A1G6W9P1"/>
<dbReference type="InterPro" id="IPR050428">
    <property type="entry name" value="TCS_sensor_his_kinase"/>
</dbReference>
<dbReference type="InterPro" id="IPR036890">
    <property type="entry name" value="HATPase_C_sf"/>
</dbReference>
<feature type="transmembrane region" description="Helical" evidence="8">
    <location>
        <begin position="131"/>
        <end position="149"/>
    </location>
</feature>
<dbReference type="Gene3D" id="3.30.565.10">
    <property type="entry name" value="Histidine kinase-like ATPase, C-terminal domain"/>
    <property type="match status" value="1"/>
</dbReference>